<name>A0A8W8KGJ8_MAGGI</name>
<organism evidence="8 9">
    <name type="scientific">Magallana gigas</name>
    <name type="common">Pacific oyster</name>
    <name type="synonym">Crassostrea gigas</name>
    <dbReference type="NCBI Taxonomy" id="29159"/>
    <lineage>
        <taxon>Eukaryota</taxon>
        <taxon>Metazoa</taxon>
        <taxon>Spiralia</taxon>
        <taxon>Lophotrochozoa</taxon>
        <taxon>Mollusca</taxon>
        <taxon>Bivalvia</taxon>
        <taxon>Autobranchia</taxon>
        <taxon>Pteriomorphia</taxon>
        <taxon>Ostreida</taxon>
        <taxon>Ostreoidea</taxon>
        <taxon>Ostreidae</taxon>
        <taxon>Magallana</taxon>
    </lineage>
</organism>
<evidence type="ECO:0000313" key="8">
    <source>
        <dbReference type="EnsemblMetazoa" id="G23504.6:cds"/>
    </source>
</evidence>
<dbReference type="GO" id="GO:0046872">
    <property type="term" value="F:metal ion binding"/>
    <property type="evidence" value="ECO:0007669"/>
    <property type="project" value="UniProtKB-KW"/>
</dbReference>
<sequence>MYETSTYELKEQMYSPVQVGRKVLVVNSLGSELSYLFFMFTLIMLILDRILQNSYFHFDDMKTYGKIVTDVNLSDAVSDDVIEKIKKDVHEHVLLIFKNQGIVSGERHVEISKWFGDLESTFYKHPRSPHPDVFRVSNNEEEGCTNVGRTGWHIDGSFMTEPFRFSLYHMVAVPKSGDTAFVPLTKLIESLQPDVRARWERLYMVSDRRLKLKHPLIYSHPVTKKPTLCFHLGMTDAFAWDAGTDKERITEWPETKHILTEIHQEIEKNNRELVYSHKWEQGDFIISDNLAVGHEATPETQLPVSQVGLRILHRTTVKGTEKPSKS</sequence>
<dbReference type="PANTHER" id="PTHR43779">
    <property type="entry name" value="DIOXYGENASE RV0097-RELATED"/>
    <property type="match status" value="1"/>
</dbReference>
<dbReference type="EnsemblMetazoa" id="G23504.6">
    <property type="protein sequence ID" value="G23504.6:cds"/>
    <property type="gene ID" value="G23504"/>
</dbReference>
<evidence type="ECO:0000256" key="4">
    <source>
        <dbReference type="ARBA" id="ARBA00023002"/>
    </source>
</evidence>
<dbReference type="InterPro" id="IPR042098">
    <property type="entry name" value="TauD-like_sf"/>
</dbReference>
<protein>
    <recommendedName>
        <fullName evidence="7">TauD/TfdA-like domain-containing protein</fullName>
    </recommendedName>
</protein>
<reference evidence="8" key="1">
    <citation type="submission" date="2022-08" db="UniProtKB">
        <authorList>
            <consortium name="EnsemblMetazoa"/>
        </authorList>
    </citation>
    <scope>IDENTIFICATION</scope>
    <source>
        <strain evidence="8">05x7-T-G4-1.051#20</strain>
    </source>
</reference>
<feature type="transmembrane region" description="Helical" evidence="6">
    <location>
        <begin position="33"/>
        <end position="51"/>
    </location>
</feature>
<keyword evidence="6" id="KW-1133">Transmembrane helix</keyword>
<proteinExistence type="inferred from homology"/>
<dbReference type="InterPro" id="IPR003819">
    <property type="entry name" value="TauD/TfdA-like"/>
</dbReference>
<comment type="similarity">
    <text evidence="1">Belongs to the TfdA dioxygenase family.</text>
</comment>
<dbReference type="SUPFAM" id="SSF51197">
    <property type="entry name" value="Clavaminate synthase-like"/>
    <property type="match status" value="1"/>
</dbReference>
<dbReference type="Proteomes" id="UP000005408">
    <property type="component" value="Unassembled WGS sequence"/>
</dbReference>
<dbReference type="Gene3D" id="3.60.130.10">
    <property type="entry name" value="Clavaminate synthase-like"/>
    <property type="match status" value="1"/>
</dbReference>
<evidence type="ECO:0000259" key="7">
    <source>
        <dbReference type="Pfam" id="PF02668"/>
    </source>
</evidence>
<keyword evidence="6" id="KW-0812">Transmembrane</keyword>
<dbReference type="AlphaFoldDB" id="A0A8W8KGJ8"/>
<feature type="domain" description="TauD/TfdA-like" evidence="7">
    <location>
        <begin position="66"/>
        <end position="299"/>
    </location>
</feature>
<dbReference type="Pfam" id="PF02668">
    <property type="entry name" value="TauD"/>
    <property type="match status" value="1"/>
</dbReference>
<keyword evidence="3" id="KW-0223">Dioxygenase</keyword>
<evidence type="ECO:0000256" key="5">
    <source>
        <dbReference type="ARBA" id="ARBA00023004"/>
    </source>
</evidence>
<evidence type="ECO:0000256" key="2">
    <source>
        <dbReference type="ARBA" id="ARBA00022723"/>
    </source>
</evidence>
<keyword evidence="9" id="KW-1185">Reference proteome</keyword>
<keyword evidence="6" id="KW-0472">Membrane</keyword>
<dbReference type="InterPro" id="IPR051178">
    <property type="entry name" value="TfdA_dioxygenase"/>
</dbReference>
<evidence type="ECO:0000256" key="6">
    <source>
        <dbReference type="SAM" id="Phobius"/>
    </source>
</evidence>
<dbReference type="GO" id="GO:0051213">
    <property type="term" value="F:dioxygenase activity"/>
    <property type="evidence" value="ECO:0007669"/>
    <property type="project" value="UniProtKB-KW"/>
</dbReference>
<evidence type="ECO:0000256" key="1">
    <source>
        <dbReference type="ARBA" id="ARBA00005896"/>
    </source>
</evidence>
<evidence type="ECO:0000313" key="9">
    <source>
        <dbReference type="Proteomes" id="UP000005408"/>
    </source>
</evidence>
<keyword evidence="2" id="KW-0479">Metal-binding</keyword>
<dbReference type="PANTHER" id="PTHR43779:SF3">
    <property type="entry name" value="(3R)-3-[(CARBOXYMETHYL)AMINO]FATTY ACID OXYGENASE_DECARBOXYLASE"/>
    <property type="match status" value="1"/>
</dbReference>
<accession>A0A8W8KGJ8</accession>
<evidence type="ECO:0000256" key="3">
    <source>
        <dbReference type="ARBA" id="ARBA00022964"/>
    </source>
</evidence>
<keyword evidence="4" id="KW-0560">Oxidoreductase</keyword>
<keyword evidence="5" id="KW-0408">Iron</keyword>